<evidence type="ECO:0000313" key="11">
    <source>
        <dbReference type="EMBL" id="NDL65531.1"/>
    </source>
</evidence>
<evidence type="ECO:0000259" key="10">
    <source>
        <dbReference type="SMART" id="SM00646"/>
    </source>
</evidence>
<dbReference type="GO" id="GO:0009253">
    <property type="term" value="P:peptidoglycan catabolic process"/>
    <property type="evidence" value="ECO:0007669"/>
    <property type="project" value="InterPro"/>
</dbReference>
<keyword evidence="12" id="KW-1185">Reference proteome</keyword>
<dbReference type="PANTHER" id="PTHR30404">
    <property type="entry name" value="N-ACETYLMURAMOYL-L-ALANINE AMIDASE"/>
    <property type="match status" value="1"/>
</dbReference>
<sequence length="419" mass="45769">MSDSHYHTGRRRLLQGAAAAWLLSLSRIGTAAPPLVLAVRIWPAASYTRMTLESHAPLQYRHFTLGNPDRLVVDIQGTRLNSVLNGVGQLVKAQDPYIGRVRAGQFDNHTARLVIDLKQPVAARFLELPPVAGFKNRLVMDLYPLAGSRSALQDDPLLALLEDYNQGDLARSLPPESQAPRAGKAGRDRPIIIMLDPGHGGEDPGAIGKFRTREKDVVLKIARHLRGLIDREPNMKVYMTRNEDVFIPLKVRVAKARKQRADLFISIHADAFTNRAARGASVFALSTKGATSAAARFLAQTQNAADDIGGVSKSGDRYLDHTLFDLVQTATVNDSLKFGGAVLNHLGKVAHLHKRSVDQAGFAVLKAPDIPSILVETAFISNVEEERRLRTPHFQQQVAQSILAGIKAYFASGGVISSR</sequence>
<dbReference type="InterPro" id="IPR006311">
    <property type="entry name" value="TAT_signal"/>
</dbReference>
<evidence type="ECO:0000256" key="9">
    <source>
        <dbReference type="ARBA" id="ARBA00074581"/>
    </source>
</evidence>
<keyword evidence="8" id="KW-0961">Cell wall biogenesis/degradation</keyword>
<organism evidence="11 12">
    <name type="scientific">Acerihabitans arboris</name>
    <dbReference type="NCBI Taxonomy" id="2691583"/>
    <lineage>
        <taxon>Bacteria</taxon>
        <taxon>Pseudomonadati</taxon>
        <taxon>Pseudomonadota</taxon>
        <taxon>Gammaproteobacteria</taxon>
        <taxon>Enterobacterales</taxon>
        <taxon>Pectobacteriaceae</taxon>
        <taxon>Acerihabitans</taxon>
    </lineage>
</organism>
<name>A0A845SSP5_9GAMM</name>
<evidence type="ECO:0000256" key="8">
    <source>
        <dbReference type="ARBA" id="ARBA00023316"/>
    </source>
</evidence>
<evidence type="ECO:0000256" key="1">
    <source>
        <dbReference type="ARBA" id="ARBA00001561"/>
    </source>
</evidence>
<dbReference type="AlphaFoldDB" id="A0A845SSP5"/>
<evidence type="ECO:0000256" key="4">
    <source>
        <dbReference type="ARBA" id="ARBA00011901"/>
    </source>
</evidence>
<dbReference type="GO" id="GO:0071555">
    <property type="term" value="P:cell wall organization"/>
    <property type="evidence" value="ECO:0007669"/>
    <property type="project" value="UniProtKB-KW"/>
</dbReference>
<dbReference type="EMBL" id="WUBS01000019">
    <property type="protein sequence ID" value="NDL65531.1"/>
    <property type="molecule type" value="Genomic_DNA"/>
</dbReference>
<dbReference type="Gene3D" id="3.40.630.40">
    <property type="entry name" value="Zn-dependent exopeptidases"/>
    <property type="match status" value="1"/>
</dbReference>
<keyword evidence="6" id="KW-0574">Periplasm</keyword>
<dbReference type="InterPro" id="IPR050695">
    <property type="entry name" value="N-acetylmuramoyl_amidase_3"/>
</dbReference>
<dbReference type="Pfam" id="PF01520">
    <property type="entry name" value="Amidase_3"/>
    <property type="match status" value="1"/>
</dbReference>
<comment type="caution">
    <text evidence="11">The sequence shown here is derived from an EMBL/GenBank/DDBJ whole genome shotgun (WGS) entry which is preliminary data.</text>
</comment>
<dbReference type="InterPro" id="IPR049745">
    <property type="entry name" value="AmiC"/>
</dbReference>
<dbReference type="SMART" id="SM00646">
    <property type="entry name" value="Ami_3"/>
    <property type="match status" value="1"/>
</dbReference>
<dbReference type="Gene3D" id="2.60.40.3500">
    <property type="match status" value="1"/>
</dbReference>
<feature type="domain" description="MurNAc-LAA" evidence="10">
    <location>
        <begin position="253"/>
        <end position="407"/>
    </location>
</feature>
<keyword evidence="5" id="KW-0732">Signal</keyword>
<accession>A0A845SSP5</accession>
<dbReference type="PROSITE" id="PS51318">
    <property type="entry name" value="TAT"/>
    <property type="match status" value="1"/>
</dbReference>
<keyword evidence="7" id="KW-0378">Hydrolase</keyword>
<proteinExistence type="inferred from homology"/>
<evidence type="ECO:0000256" key="6">
    <source>
        <dbReference type="ARBA" id="ARBA00022764"/>
    </source>
</evidence>
<dbReference type="EC" id="3.5.1.28" evidence="4"/>
<dbReference type="GO" id="GO:0030288">
    <property type="term" value="C:outer membrane-bounded periplasmic space"/>
    <property type="evidence" value="ECO:0007669"/>
    <property type="project" value="TreeGrafter"/>
</dbReference>
<dbReference type="PANTHER" id="PTHR30404:SF0">
    <property type="entry name" value="N-ACETYLMURAMOYL-L-ALANINE AMIDASE AMIC"/>
    <property type="match status" value="1"/>
</dbReference>
<dbReference type="NCBIfam" id="NF038267">
    <property type="entry name" value="amidase_AmiC"/>
    <property type="match status" value="1"/>
</dbReference>
<comment type="subcellular location">
    <subcellularLocation>
        <location evidence="2">Periplasm</location>
    </subcellularLocation>
</comment>
<comment type="catalytic activity">
    <reaction evidence="1">
        <text>Hydrolyzes the link between N-acetylmuramoyl residues and L-amino acid residues in certain cell-wall glycopeptides.</text>
        <dbReference type="EC" id="3.5.1.28"/>
    </reaction>
</comment>
<evidence type="ECO:0000256" key="2">
    <source>
        <dbReference type="ARBA" id="ARBA00004418"/>
    </source>
</evidence>
<reference evidence="11 12" key="1">
    <citation type="submission" date="2019-12" db="EMBL/GenBank/DDBJ databases">
        <authorList>
            <person name="Lee S.D."/>
        </authorList>
    </citation>
    <scope>NUCLEOTIDE SEQUENCE [LARGE SCALE GENOMIC DNA]</scope>
    <source>
        <strain evidence="11 12">SAP-6</strain>
    </source>
</reference>
<dbReference type="FunFam" id="3.40.630.40:FF:000001">
    <property type="entry name" value="N-acetylmuramoyl-L-alanine amidase"/>
    <property type="match status" value="1"/>
</dbReference>
<dbReference type="GO" id="GO:0008745">
    <property type="term" value="F:N-acetylmuramoyl-L-alanine amidase activity"/>
    <property type="evidence" value="ECO:0007669"/>
    <property type="project" value="UniProtKB-EC"/>
</dbReference>
<dbReference type="CDD" id="cd02696">
    <property type="entry name" value="MurNAc-LAA"/>
    <property type="match status" value="1"/>
</dbReference>
<comment type="similarity">
    <text evidence="3">Belongs to the N-acetylmuramoyl-L-alanine amidase 3 family.</text>
</comment>
<dbReference type="InterPro" id="IPR002508">
    <property type="entry name" value="MurNAc-LAA_cat"/>
</dbReference>
<dbReference type="InterPro" id="IPR021731">
    <property type="entry name" value="AMIN_dom"/>
</dbReference>
<reference evidence="11 12" key="2">
    <citation type="submission" date="2020-02" db="EMBL/GenBank/DDBJ databases">
        <title>The new genus of Enterobacteriales.</title>
        <authorList>
            <person name="Kim I.S."/>
        </authorList>
    </citation>
    <scope>NUCLEOTIDE SEQUENCE [LARGE SCALE GENOMIC DNA]</scope>
    <source>
        <strain evidence="11 12">SAP-6</strain>
    </source>
</reference>
<evidence type="ECO:0000256" key="5">
    <source>
        <dbReference type="ARBA" id="ARBA00022729"/>
    </source>
</evidence>
<protein>
    <recommendedName>
        <fullName evidence="9">N-acetylmuramoyl-L-alanine amidase AmiC</fullName>
        <ecNumber evidence="4">3.5.1.28</ecNumber>
    </recommendedName>
</protein>
<dbReference type="Pfam" id="PF11741">
    <property type="entry name" value="AMIN"/>
    <property type="match status" value="1"/>
</dbReference>
<dbReference type="Proteomes" id="UP000461443">
    <property type="component" value="Unassembled WGS sequence"/>
</dbReference>
<evidence type="ECO:0000313" key="12">
    <source>
        <dbReference type="Proteomes" id="UP000461443"/>
    </source>
</evidence>
<gene>
    <name evidence="11" type="ORF">GRH90_22615</name>
</gene>
<dbReference type="RefSeq" id="WP_162368241.1">
    <property type="nucleotide sequence ID" value="NZ_WUBS01000019.1"/>
</dbReference>
<evidence type="ECO:0000256" key="7">
    <source>
        <dbReference type="ARBA" id="ARBA00022801"/>
    </source>
</evidence>
<evidence type="ECO:0000256" key="3">
    <source>
        <dbReference type="ARBA" id="ARBA00010860"/>
    </source>
</evidence>
<dbReference type="SUPFAM" id="SSF53187">
    <property type="entry name" value="Zn-dependent exopeptidases"/>
    <property type="match status" value="1"/>
</dbReference>